<dbReference type="GO" id="GO:0008270">
    <property type="term" value="F:zinc ion binding"/>
    <property type="evidence" value="ECO:0007669"/>
    <property type="project" value="UniProtKB-KW"/>
</dbReference>
<sequence length="314" mass="36429">MKTFLWGVDEDLWTVVRDGPVAMVDEEQSTWSAAQKKSVQLNQRAMHILQSAMAPDEADKVEHCESAREIWKSLESTYEGTSNIKETRIDLLVHEYECFEMAPGEGIHEMYSQFIVLINKLKGLGKAYILKDLNRKSLRSLPKQWLPKRTATEEARNLNTLPIDELIGSLLSHELVHKQVNKDEEKHKKSLAFKSQVVEYDSDADLGGEFNREFALISKKFHRMLKYKQEQEQKLYDRNASYRANPFDKAKNSFQDRLRTPQTKRIEIGILEAQDFYKCGKPGHIHANCPMTLKAKERAMKATWSNYESDEEEE</sequence>
<evidence type="ECO:0000313" key="4">
    <source>
        <dbReference type="Proteomes" id="UP001154282"/>
    </source>
</evidence>
<dbReference type="AlphaFoldDB" id="A0AAV0MDR0"/>
<dbReference type="GO" id="GO:0003676">
    <property type="term" value="F:nucleic acid binding"/>
    <property type="evidence" value="ECO:0007669"/>
    <property type="project" value="InterPro"/>
</dbReference>
<reference evidence="3" key="1">
    <citation type="submission" date="2022-08" db="EMBL/GenBank/DDBJ databases">
        <authorList>
            <person name="Gutierrez-Valencia J."/>
        </authorList>
    </citation>
    <scope>NUCLEOTIDE SEQUENCE</scope>
</reference>
<keyword evidence="4" id="KW-1185">Reference proteome</keyword>
<keyword evidence="1" id="KW-0863">Zinc-finger</keyword>
<dbReference type="PROSITE" id="PS50158">
    <property type="entry name" value="ZF_CCHC"/>
    <property type="match status" value="1"/>
</dbReference>
<evidence type="ECO:0000259" key="2">
    <source>
        <dbReference type="PROSITE" id="PS50158"/>
    </source>
</evidence>
<dbReference type="Proteomes" id="UP001154282">
    <property type="component" value="Unassembled WGS sequence"/>
</dbReference>
<organism evidence="3 4">
    <name type="scientific">Linum tenue</name>
    <dbReference type="NCBI Taxonomy" id="586396"/>
    <lineage>
        <taxon>Eukaryota</taxon>
        <taxon>Viridiplantae</taxon>
        <taxon>Streptophyta</taxon>
        <taxon>Embryophyta</taxon>
        <taxon>Tracheophyta</taxon>
        <taxon>Spermatophyta</taxon>
        <taxon>Magnoliopsida</taxon>
        <taxon>eudicotyledons</taxon>
        <taxon>Gunneridae</taxon>
        <taxon>Pentapetalae</taxon>
        <taxon>rosids</taxon>
        <taxon>fabids</taxon>
        <taxon>Malpighiales</taxon>
        <taxon>Linaceae</taxon>
        <taxon>Linum</taxon>
    </lineage>
</organism>
<evidence type="ECO:0000256" key="1">
    <source>
        <dbReference type="PROSITE-ProRule" id="PRU00047"/>
    </source>
</evidence>
<keyword evidence="1" id="KW-0479">Metal-binding</keyword>
<keyword evidence="1" id="KW-0862">Zinc</keyword>
<dbReference type="EMBL" id="CAMGYJ010000007">
    <property type="protein sequence ID" value="CAI0444882.1"/>
    <property type="molecule type" value="Genomic_DNA"/>
</dbReference>
<accession>A0AAV0MDR0</accession>
<dbReference type="PANTHER" id="PTHR34676:SF17">
    <property type="entry name" value="OS06G0684500 PROTEIN"/>
    <property type="match status" value="1"/>
</dbReference>
<comment type="caution">
    <text evidence="3">The sequence shown here is derived from an EMBL/GenBank/DDBJ whole genome shotgun (WGS) entry which is preliminary data.</text>
</comment>
<dbReference type="PANTHER" id="PTHR34676">
    <property type="entry name" value="DUF4219 DOMAIN-CONTAINING PROTEIN-RELATED"/>
    <property type="match status" value="1"/>
</dbReference>
<name>A0AAV0MDR0_9ROSI</name>
<gene>
    <name evidence="3" type="ORF">LITE_LOCUS28290</name>
</gene>
<dbReference type="InterPro" id="IPR001878">
    <property type="entry name" value="Znf_CCHC"/>
</dbReference>
<protein>
    <recommendedName>
        <fullName evidence="2">CCHC-type domain-containing protein</fullName>
    </recommendedName>
</protein>
<feature type="domain" description="CCHC-type" evidence="2">
    <location>
        <begin position="277"/>
        <end position="290"/>
    </location>
</feature>
<evidence type="ECO:0000313" key="3">
    <source>
        <dbReference type="EMBL" id="CAI0444882.1"/>
    </source>
</evidence>
<dbReference type="Pfam" id="PF14223">
    <property type="entry name" value="Retrotran_gag_2"/>
    <property type="match status" value="1"/>
</dbReference>
<proteinExistence type="predicted"/>